<accession>A0ABS2ZA51</accession>
<dbReference type="PANTHER" id="PTHR11113">
    <property type="entry name" value="N-ACETYLGLUCOSAMINE-6-PHOSPHATE DEACETYLASE"/>
    <property type="match status" value="1"/>
</dbReference>
<dbReference type="CDD" id="cd00854">
    <property type="entry name" value="NagA"/>
    <property type="match status" value="1"/>
</dbReference>
<dbReference type="GO" id="GO:0008448">
    <property type="term" value="F:N-acetylglucosamine-6-phosphate deacetylase activity"/>
    <property type="evidence" value="ECO:0007669"/>
    <property type="project" value="UniProtKB-EC"/>
</dbReference>
<keyword evidence="8" id="KW-1185">Reference proteome</keyword>
<dbReference type="Pfam" id="PF01979">
    <property type="entry name" value="Amidohydro_1"/>
    <property type="match status" value="1"/>
</dbReference>
<proteinExistence type="inferred from homology"/>
<reference evidence="7 8" key="1">
    <citation type="submission" date="2021-01" db="EMBL/GenBank/DDBJ databases">
        <title>Genome Sequencing of Type Strains.</title>
        <authorList>
            <person name="Lemaire J.F."/>
            <person name="Inderbitzin P."/>
            <person name="Collins S.B."/>
            <person name="Wespe N."/>
            <person name="Knight-Connoni V."/>
        </authorList>
    </citation>
    <scope>NUCLEOTIDE SEQUENCE [LARGE SCALE GENOMIC DNA]</scope>
    <source>
        <strain evidence="7 8">DSM 14730</strain>
    </source>
</reference>
<dbReference type="InterPro" id="IPR003764">
    <property type="entry name" value="GlcNAc_6-P_deAcase"/>
</dbReference>
<evidence type="ECO:0000256" key="4">
    <source>
        <dbReference type="ARBA" id="ARBA00023277"/>
    </source>
</evidence>
<dbReference type="EC" id="3.5.1.25" evidence="7"/>
<evidence type="ECO:0000256" key="2">
    <source>
        <dbReference type="ARBA" id="ARBA00022723"/>
    </source>
</evidence>
<dbReference type="NCBIfam" id="TIGR00221">
    <property type="entry name" value="nagA"/>
    <property type="match status" value="1"/>
</dbReference>
<dbReference type="InterPro" id="IPR011059">
    <property type="entry name" value="Metal-dep_hydrolase_composite"/>
</dbReference>
<comment type="similarity">
    <text evidence="1 5">Belongs to the metallo-dependent hydrolases superfamily. NagA family.</text>
</comment>
<sequence length="389" mass="42246">MKTLLKDVQLFLPDKTIDCGFLLINDGIIEELGYSKDCPVIDESYKVIQLSPDQAVIPGFIDLHIHGSSGADTMDATAEALQTIAAAMPKEGTTSFLATTMTTHKSDIQKALENAASYVAQHNHPGKAEVLGIHLEGPFISPKRIGAQHPDFVVSPSIDQFKEWQRCANGNIKLVTIAPEQPGGMELVRFLTEEGVVSSIGHSDATYEQVVQAIEAGLSHATHLYNGMRPLHHREPGVVGAVFLHDEIKSEIIVDGVHSRPEMVRLAYRNKGKEGLILITDAMRAQCLGNGEYDLGGQNVTVKGKSAQLADGTLAGSIVTLQEAAKNMMDFTSCGIREIIQMASVNPAKQINVFDRKGSIEKGKDADLVIWGQDGIEMTFCRGELAYQR</sequence>
<keyword evidence="4 5" id="KW-0119">Carbohydrate metabolism</keyword>
<feature type="domain" description="Amidohydrolase-related" evidence="6">
    <location>
        <begin position="56"/>
        <end position="384"/>
    </location>
</feature>
<dbReference type="PIRSF" id="PIRSF038994">
    <property type="entry name" value="NagA"/>
    <property type="match status" value="1"/>
</dbReference>
<gene>
    <name evidence="7" type="primary">nagA</name>
    <name evidence="7" type="ORF">JYA64_07060</name>
</gene>
<protein>
    <submittedName>
        <fullName evidence="7">N-acetylglucosamine-6-phosphate deacetylase</fullName>
        <ecNumber evidence="7">3.5.1.25</ecNumber>
    </submittedName>
</protein>
<evidence type="ECO:0000256" key="3">
    <source>
        <dbReference type="ARBA" id="ARBA00022801"/>
    </source>
</evidence>
<name>A0ABS2ZA51_9BACL</name>
<dbReference type="EMBL" id="JAFHKS010000042">
    <property type="protein sequence ID" value="MBN3545047.1"/>
    <property type="molecule type" value="Genomic_DNA"/>
</dbReference>
<evidence type="ECO:0000256" key="5">
    <source>
        <dbReference type="PIRNR" id="PIRNR038994"/>
    </source>
</evidence>
<dbReference type="SUPFAM" id="SSF51556">
    <property type="entry name" value="Metallo-dependent hydrolases"/>
    <property type="match status" value="1"/>
</dbReference>
<organism evidence="7 8">
    <name type="scientific">Fictibacillus barbaricus</name>
    <dbReference type="NCBI Taxonomy" id="182136"/>
    <lineage>
        <taxon>Bacteria</taxon>
        <taxon>Bacillati</taxon>
        <taxon>Bacillota</taxon>
        <taxon>Bacilli</taxon>
        <taxon>Bacillales</taxon>
        <taxon>Fictibacillaceae</taxon>
        <taxon>Fictibacillus</taxon>
    </lineage>
</organism>
<dbReference type="Proteomes" id="UP001319060">
    <property type="component" value="Unassembled WGS sequence"/>
</dbReference>
<keyword evidence="3 5" id="KW-0378">Hydrolase</keyword>
<dbReference type="Gene3D" id="3.20.20.140">
    <property type="entry name" value="Metal-dependent hydrolases"/>
    <property type="match status" value="1"/>
</dbReference>
<dbReference type="SUPFAM" id="SSF51338">
    <property type="entry name" value="Composite domain of metallo-dependent hydrolases"/>
    <property type="match status" value="1"/>
</dbReference>
<evidence type="ECO:0000313" key="8">
    <source>
        <dbReference type="Proteomes" id="UP001319060"/>
    </source>
</evidence>
<dbReference type="Gene3D" id="2.30.40.10">
    <property type="entry name" value="Urease, subunit C, domain 1"/>
    <property type="match status" value="1"/>
</dbReference>
<evidence type="ECO:0000259" key="6">
    <source>
        <dbReference type="Pfam" id="PF01979"/>
    </source>
</evidence>
<keyword evidence="2" id="KW-0479">Metal-binding</keyword>
<evidence type="ECO:0000256" key="1">
    <source>
        <dbReference type="ARBA" id="ARBA00010716"/>
    </source>
</evidence>
<comment type="caution">
    <text evidence="7">The sequence shown here is derived from an EMBL/GenBank/DDBJ whole genome shotgun (WGS) entry which is preliminary data.</text>
</comment>
<dbReference type="PANTHER" id="PTHR11113:SF14">
    <property type="entry name" value="N-ACETYLGLUCOSAMINE-6-PHOSPHATE DEACETYLASE"/>
    <property type="match status" value="1"/>
</dbReference>
<dbReference type="InterPro" id="IPR006680">
    <property type="entry name" value="Amidohydro-rel"/>
</dbReference>
<dbReference type="InterPro" id="IPR032466">
    <property type="entry name" value="Metal_Hydrolase"/>
</dbReference>
<evidence type="ECO:0000313" key="7">
    <source>
        <dbReference type="EMBL" id="MBN3545047.1"/>
    </source>
</evidence>